<evidence type="ECO:0000313" key="4">
    <source>
        <dbReference type="Proteomes" id="UP001208689"/>
    </source>
</evidence>
<feature type="compositionally biased region" description="Pro residues" evidence="1">
    <location>
        <begin position="102"/>
        <end position="114"/>
    </location>
</feature>
<dbReference type="EMBL" id="CP104013">
    <property type="protein sequence ID" value="UYP47901.1"/>
    <property type="molecule type" value="Genomic_DNA"/>
</dbReference>
<dbReference type="InterPro" id="IPR036465">
    <property type="entry name" value="vWFA_dom_sf"/>
</dbReference>
<gene>
    <name evidence="3" type="ORF">NEF87_004186</name>
</gene>
<proteinExistence type="predicted"/>
<dbReference type="SMART" id="SM00327">
    <property type="entry name" value="VWA"/>
    <property type="match status" value="1"/>
</dbReference>
<feature type="compositionally biased region" description="Pro residues" evidence="1">
    <location>
        <begin position="143"/>
        <end position="209"/>
    </location>
</feature>
<feature type="domain" description="VWFA" evidence="2">
    <location>
        <begin position="527"/>
        <end position="757"/>
    </location>
</feature>
<evidence type="ECO:0000259" key="2">
    <source>
        <dbReference type="PROSITE" id="PS50234"/>
    </source>
</evidence>
<dbReference type="Proteomes" id="UP001208689">
    <property type="component" value="Chromosome"/>
</dbReference>
<organism evidence="3 4">
    <name type="scientific">Candidatus Lokiarchaeum ossiferum</name>
    <dbReference type="NCBI Taxonomy" id="2951803"/>
    <lineage>
        <taxon>Archaea</taxon>
        <taxon>Promethearchaeati</taxon>
        <taxon>Promethearchaeota</taxon>
        <taxon>Promethearchaeia</taxon>
        <taxon>Promethearchaeales</taxon>
        <taxon>Promethearchaeaceae</taxon>
        <taxon>Candidatus Lokiarchaeum</taxon>
    </lineage>
</organism>
<dbReference type="PROSITE" id="PS50234">
    <property type="entry name" value="VWFA"/>
    <property type="match status" value="1"/>
</dbReference>
<dbReference type="Pfam" id="PF00092">
    <property type="entry name" value="VWA"/>
    <property type="match status" value="1"/>
</dbReference>
<feature type="region of interest" description="Disordered" evidence="1">
    <location>
        <begin position="90"/>
        <end position="234"/>
    </location>
</feature>
<sequence length="763" mass="82838">MELKLFVEIVSNISQKCILSVKNAANLGLPQGGSVILVDPALNTNIACTMEPDSEVLDFSVRVAKDVLTQINFTGLEIIILSNDDQNGASIPAPNNKSQPPINIPPSPILPPTPSTSNFPTIDLNLNSSTAPAPNVPSMQTPQVPPMQAPQVPPMQTPQVPPMQTPQVPPMQTPQVPPMQTPQVPPMQTPQVPPMQTPQVPPMQTPPMPVSQMPPMQAPPVPNSQMSAPQSSVPQSLPPLIEVDPYPNRIPISQLANQTPNSAILIPKISKKSLSGKIVINAKTATQLNLYPNAIAGWEDHLTRSTGSARVEIMELGDGNVGMDENTIFDTNVKAPQLVVYSLEPPIVPVESLSLEVESKPDLGGFIEINHRNAQTLQVTEGDILSFEDELTGAFGAGKVRFNPNVQESNAIIDQELVEASGVGSFEVELKKNIRQIIPLQSIELGVSPISGENVWEIISMARENIDVVKKWLSNYIIYKGIKLRWKSANIAIEVLNTVPDLSGDVLASISPSTAIELKPVSLITFNAILVIDISRSMMARDVRVTNIGPALEGIKSAMHDPEIQDFLAKFKPGTNVPRRLSAAFSAILFLSEKVGRGFGERVSVIRFADEAQILPMSAGKLWMDSSSGQKGELENCARLIVREIGNAYGQATNMGLAMQKAQELLNQFSIDQPDQPTMIVLLTDGNPTDGTAFLDAIDKISENQNVVLYIIGLGNLDDGMMKKAAVKCAGEYFKPEDSGELLVWYSKRARDLTLKLRREEKK</sequence>
<evidence type="ECO:0000313" key="3">
    <source>
        <dbReference type="EMBL" id="UYP47901.1"/>
    </source>
</evidence>
<protein>
    <recommendedName>
        <fullName evidence="2">VWFA domain-containing protein</fullName>
    </recommendedName>
</protein>
<evidence type="ECO:0000256" key="1">
    <source>
        <dbReference type="SAM" id="MobiDB-lite"/>
    </source>
</evidence>
<name>A0ABY6HX00_9ARCH</name>
<accession>A0ABY6HX00</accession>
<keyword evidence="4" id="KW-1185">Reference proteome</keyword>
<dbReference type="Gene3D" id="3.40.50.410">
    <property type="entry name" value="von Willebrand factor, type A domain"/>
    <property type="match status" value="1"/>
</dbReference>
<reference evidence="3" key="1">
    <citation type="submission" date="2022-09" db="EMBL/GenBank/DDBJ databases">
        <title>Actin cytoskeleton and complex cell architecture in an #Asgard archaeon.</title>
        <authorList>
            <person name="Ponce Toledo R.I."/>
            <person name="Schleper C."/>
            <person name="Rodrigues Oliveira T."/>
            <person name="Wollweber F."/>
            <person name="Xu J."/>
            <person name="Rittmann S."/>
            <person name="Klingl A."/>
            <person name="Pilhofer M."/>
        </authorList>
    </citation>
    <scope>NUCLEOTIDE SEQUENCE</scope>
    <source>
        <strain evidence="3">B-35</strain>
    </source>
</reference>
<dbReference type="SUPFAM" id="SSF53300">
    <property type="entry name" value="vWA-like"/>
    <property type="match status" value="1"/>
</dbReference>
<dbReference type="InterPro" id="IPR002035">
    <property type="entry name" value="VWF_A"/>
</dbReference>